<evidence type="ECO:0000259" key="10">
    <source>
        <dbReference type="PROSITE" id="PS51775"/>
    </source>
</evidence>
<keyword evidence="8" id="KW-0539">Nucleus</keyword>
<evidence type="ECO:0000256" key="6">
    <source>
        <dbReference type="ARBA" id="ARBA00022989"/>
    </source>
</evidence>
<feature type="region of interest" description="Disordered" evidence="9">
    <location>
        <begin position="476"/>
        <end position="501"/>
    </location>
</feature>
<evidence type="ECO:0000313" key="12">
    <source>
        <dbReference type="Proteomes" id="UP000823674"/>
    </source>
</evidence>
<feature type="domain" description="GTD-binding" evidence="10">
    <location>
        <begin position="546"/>
        <end position="644"/>
    </location>
</feature>
<keyword evidence="6" id="KW-1133">Transmembrane helix</keyword>
<dbReference type="PANTHER" id="PTHR22652">
    <property type="entry name" value="NUCLEOPORIN NUP43"/>
    <property type="match status" value="1"/>
</dbReference>
<feature type="region of interest" description="Disordered" evidence="9">
    <location>
        <begin position="799"/>
        <end position="818"/>
    </location>
</feature>
<dbReference type="Proteomes" id="UP000823674">
    <property type="component" value="Chromosome A03"/>
</dbReference>
<evidence type="ECO:0000256" key="9">
    <source>
        <dbReference type="SAM" id="MobiDB-lite"/>
    </source>
</evidence>
<protein>
    <recommendedName>
        <fullName evidence="10">GTD-binding domain-containing protein</fullName>
    </recommendedName>
</protein>
<gene>
    <name evidence="11" type="primary">A03p065260.1_BraROA</name>
    <name evidence="11" type="ORF">IGI04_013509</name>
</gene>
<evidence type="ECO:0000256" key="2">
    <source>
        <dbReference type="ARBA" id="ARBA00004370"/>
    </source>
</evidence>
<evidence type="ECO:0000256" key="4">
    <source>
        <dbReference type="ARBA" id="ARBA00022692"/>
    </source>
</evidence>
<dbReference type="PANTHER" id="PTHR22652:SF0">
    <property type="entry name" value="NUCLEOPORIN NUP43"/>
    <property type="match status" value="1"/>
</dbReference>
<accession>A0ABQ7N918</accession>
<reference evidence="11 12" key="1">
    <citation type="submission" date="2021-03" db="EMBL/GenBank/DDBJ databases">
        <authorList>
            <person name="King G.J."/>
            <person name="Bancroft I."/>
            <person name="Baten A."/>
            <person name="Bloomfield J."/>
            <person name="Borpatragohain P."/>
            <person name="He Z."/>
            <person name="Irish N."/>
            <person name="Irwin J."/>
            <person name="Liu K."/>
            <person name="Mauleon R.P."/>
            <person name="Moore J."/>
            <person name="Morris R."/>
            <person name="Ostergaard L."/>
            <person name="Wang B."/>
            <person name="Wells R."/>
        </authorList>
    </citation>
    <scope>NUCLEOTIDE SEQUENCE [LARGE SCALE GENOMIC DNA]</scope>
    <source>
        <strain evidence="11">R-o-18</strain>
        <tissue evidence="11">Leaf</tissue>
    </source>
</reference>
<evidence type="ECO:0000256" key="7">
    <source>
        <dbReference type="ARBA" id="ARBA00023136"/>
    </source>
</evidence>
<keyword evidence="7" id="KW-0472">Membrane</keyword>
<dbReference type="Gene3D" id="2.130.10.10">
    <property type="entry name" value="YVTN repeat-like/Quinoprotein amine dehydrogenase"/>
    <property type="match status" value="1"/>
</dbReference>
<dbReference type="InterPro" id="IPR015943">
    <property type="entry name" value="WD40/YVTN_repeat-like_dom_sf"/>
</dbReference>
<feature type="region of interest" description="Disordered" evidence="9">
    <location>
        <begin position="763"/>
        <end position="790"/>
    </location>
</feature>
<name>A0ABQ7N918_BRACM</name>
<dbReference type="InterPro" id="IPR007656">
    <property type="entry name" value="GTD-bd"/>
</dbReference>
<evidence type="ECO:0000313" key="11">
    <source>
        <dbReference type="EMBL" id="KAG5407390.1"/>
    </source>
</evidence>
<feature type="compositionally biased region" description="Low complexity" evidence="9">
    <location>
        <begin position="171"/>
        <end position="184"/>
    </location>
</feature>
<comment type="subcellular location">
    <subcellularLocation>
        <location evidence="2">Membrane</location>
    </subcellularLocation>
    <subcellularLocation>
        <location evidence="1">Nucleus</location>
    </subcellularLocation>
</comment>
<dbReference type="SUPFAM" id="SSF50978">
    <property type="entry name" value="WD40 repeat-like"/>
    <property type="match status" value="1"/>
</dbReference>
<dbReference type="EMBL" id="JADBGQ010000003">
    <property type="protein sequence ID" value="KAG5407390.1"/>
    <property type="molecule type" value="Genomic_DNA"/>
</dbReference>
<feature type="compositionally biased region" description="Basic and acidic residues" evidence="9">
    <location>
        <begin position="766"/>
        <end position="790"/>
    </location>
</feature>
<keyword evidence="12" id="KW-1185">Reference proteome</keyword>
<keyword evidence="5" id="KW-0677">Repeat</keyword>
<evidence type="ECO:0000256" key="3">
    <source>
        <dbReference type="ARBA" id="ARBA00022574"/>
    </source>
</evidence>
<keyword evidence="3" id="KW-0853">WD repeat</keyword>
<keyword evidence="4" id="KW-0812">Transmembrane</keyword>
<proteinExistence type="predicted"/>
<dbReference type="PROSITE" id="PS51775">
    <property type="entry name" value="GTD_BINDING"/>
    <property type="match status" value="1"/>
</dbReference>
<organism evidence="11 12">
    <name type="scientific">Brassica rapa subsp. trilocularis</name>
    <dbReference type="NCBI Taxonomy" id="1813537"/>
    <lineage>
        <taxon>Eukaryota</taxon>
        <taxon>Viridiplantae</taxon>
        <taxon>Streptophyta</taxon>
        <taxon>Embryophyta</taxon>
        <taxon>Tracheophyta</taxon>
        <taxon>Spermatophyta</taxon>
        <taxon>Magnoliopsida</taxon>
        <taxon>eudicotyledons</taxon>
        <taxon>Gunneridae</taxon>
        <taxon>Pentapetalae</taxon>
        <taxon>rosids</taxon>
        <taxon>malvids</taxon>
        <taxon>Brassicales</taxon>
        <taxon>Brassicaceae</taxon>
        <taxon>Brassiceae</taxon>
        <taxon>Brassica</taxon>
    </lineage>
</organism>
<comment type="caution">
    <text evidence="11">The sequence shown here is derived from an EMBL/GenBank/DDBJ whole genome shotgun (WGS) entry which is preliminary data.</text>
</comment>
<evidence type="ECO:0000256" key="8">
    <source>
        <dbReference type="ARBA" id="ARBA00023242"/>
    </source>
</evidence>
<feature type="compositionally biased region" description="Basic and acidic residues" evidence="9">
    <location>
        <begin position="799"/>
        <end position="811"/>
    </location>
</feature>
<feature type="region of interest" description="Disordered" evidence="9">
    <location>
        <begin position="164"/>
        <end position="184"/>
    </location>
</feature>
<dbReference type="InterPro" id="IPR036322">
    <property type="entry name" value="WD40_repeat_dom_sf"/>
</dbReference>
<feature type="region of interest" description="Disordered" evidence="9">
    <location>
        <begin position="727"/>
        <end position="748"/>
    </location>
</feature>
<sequence>MVNSIDGETEPTRKTYLRLCRYRWDWPLLVSSSVGLAVAGGLPRLCRRSVERGKGFLKMGGNRVWFGDLRKEIGTIRFLDGTTGKYFKCSRRYSWVGIGDDVPIAPKPLRNLSVSLSAAMEMHDSLQVHRLPQSKYVDGVRWLPQASALNRFFAAAYHDPDSESSSIEIQSLDPNPNNSPSVVSLSSWTSPSRVSSLEVVGGGSFKPMVSAATSSGSVHVLMVDLVEGGVIGEVYAAEGEMFHVGRVEGVDWREGGECVTVGDDGRVNVVTVVNGGEGLRYRRVFDGNGLVGYRAVKWASPSEFVTGGYGFGLQLWDQRKSGEAVSQLKGSWFQGKTSAVVHSIDIHPSRKHTCIAGGSSGTVFAWDLRWPKQPIVLSGVGASEGINNPLSESEVWEVQYDSYTKSNISSSRILPVMTCSEDGILGVIEQGEEPLELLAEPCAINSFDIDRQNPQLRVGINSSLLKALAKKIRSSMKESEEGDTSLTSNQSLTRDKKRSRPPITSVQDIKLVITLIGSASSSIKAPLLQPLRDMVERSHSFKLPGAEINDLRMALYERKEVVERLQDELDAEREASATSASEAMSMILRLQGEKAELAMEAGQYKRIVEEEMSHAEMSFALLEDFIYQKEVEITALEHQVEVYRSQLMSLGYSDLNSLDDVKLQGSLSDRSQTPSPELVDDLSIPVEKEVIEQSLDSQKSSLDVYWEQIKKLDEQVKELTHFRDSMQYKSSMSESRVNKREEDVASSSKGLCKSEETLVIKVAKQTKMDKKSPKQTRDRSGKRNRGEYQAELQRLRQRVDRLERERTKTEPETSGVVEEEEISLVREVKEEVSSVQSYEVKSSNTVENLQPWIDPAILSIQEAMLYFWL</sequence>
<evidence type="ECO:0000256" key="1">
    <source>
        <dbReference type="ARBA" id="ARBA00004123"/>
    </source>
</evidence>
<evidence type="ECO:0000256" key="5">
    <source>
        <dbReference type="ARBA" id="ARBA00022737"/>
    </source>
</evidence>
<dbReference type="Pfam" id="PF04576">
    <property type="entry name" value="Zein-binding"/>
    <property type="match status" value="1"/>
</dbReference>